<protein>
    <submittedName>
        <fullName evidence="1">Uncharacterized protein</fullName>
    </submittedName>
</protein>
<keyword evidence="2" id="KW-1185">Reference proteome</keyword>
<dbReference type="Proteomes" id="UP000182510">
    <property type="component" value="Chromosome"/>
</dbReference>
<organism evidence="1 2">
    <name type="scientific">Christiangramia salexigens</name>
    <dbReference type="NCBI Taxonomy" id="1913577"/>
    <lineage>
        <taxon>Bacteria</taxon>
        <taxon>Pseudomonadati</taxon>
        <taxon>Bacteroidota</taxon>
        <taxon>Flavobacteriia</taxon>
        <taxon>Flavobacteriales</taxon>
        <taxon>Flavobacteriaceae</taxon>
        <taxon>Christiangramia</taxon>
    </lineage>
</organism>
<dbReference type="Gene3D" id="3.40.630.30">
    <property type="match status" value="1"/>
</dbReference>
<evidence type="ECO:0000313" key="1">
    <source>
        <dbReference type="EMBL" id="APG59274.1"/>
    </source>
</evidence>
<dbReference type="EMBL" id="CP018153">
    <property type="protein sequence ID" value="APG59274.1"/>
    <property type="molecule type" value="Genomic_DNA"/>
</dbReference>
<accession>A0A1L3J2C4</accession>
<dbReference type="STRING" id="1913577.LPB144_02100"/>
<gene>
    <name evidence="1" type="ORF">LPB144_02100</name>
</gene>
<dbReference type="RefSeq" id="WP_072551930.1">
    <property type="nucleotide sequence ID" value="NZ_CP018153.1"/>
</dbReference>
<dbReference type="InterPro" id="IPR016181">
    <property type="entry name" value="Acyl_CoA_acyltransferase"/>
</dbReference>
<dbReference type="AlphaFoldDB" id="A0A1L3J2C4"/>
<dbReference type="SUPFAM" id="SSF55729">
    <property type="entry name" value="Acyl-CoA N-acyltransferases (Nat)"/>
    <property type="match status" value="1"/>
</dbReference>
<sequence length="288" mass="33778">MLTYRAIDYKNDIEDVIDLLRKFLDPTFTKEYFKWKHLENPFGKSIGLLALDGDKVVGVRMFMIWKFKKDDRLIRAIRPVDTATDAKYRGRGVFTQLTLDGLNNYRGKYDFVFNTPNKNSLPGNLKMGWQKFYNGINFQIGLVNFFSKSLKFEIKSIENFEFGPTLINYSDTFCSKEFIKWRYQLTDYKLACFEKPNHYLIYKQGKIKGLPIIIVYEIMGEVCMVEKMLNSLGKKYYVPGVYFYYPLNSGKIFIKSFSTSKPVIVVKNMEPKFNNQFRLSLGDLESVI</sequence>
<reference evidence="1 2" key="1">
    <citation type="submission" date="2016-11" db="EMBL/GenBank/DDBJ databases">
        <title>Gramella sp. LPB0144 isolated from marine environment.</title>
        <authorList>
            <person name="Kim E."/>
            <person name="Yi H."/>
        </authorList>
    </citation>
    <scope>NUCLEOTIDE SEQUENCE [LARGE SCALE GENOMIC DNA]</scope>
    <source>
        <strain evidence="1 2">LPB0144</strain>
    </source>
</reference>
<evidence type="ECO:0000313" key="2">
    <source>
        <dbReference type="Proteomes" id="UP000182510"/>
    </source>
</evidence>
<dbReference type="KEGG" id="grl:LPB144_02100"/>
<dbReference type="OrthoDB" id="5570877at2"/>
<name>A0A1L3J2C4_9FLAO</name>
<dbReference type="Pfam" id="PF13527">
    <property type="entry name" value="Acetyltransf_9"/>
    <property type="match status" value="1"/>
</dbReference>
<proteinExistence type="predicted"/>